<dbReference type="SUPFAM" id="SSF160240">
    <property type="entry name" value="Cation efflux protein cytoplasmic domain-like"/>
    <property type="match status" value="1"/>
</dbReference>
<dbReference type="NCBIfam" id="TIGR01297">
    <property type="entry name" value="CDF"/>
    <property type="match status" value="1"/>
</dbReference>
<evidence type="ECO:0000256" key="2">
    <source>
        <dbReference type="ARBA" id="ARBA00008114"/>
    </source>
</evidence>
<feature type="transmembrane region" description="Helical" evidence="8">
    <location>
        <begin position="156"/>
        <end position="181"/>
    </location>
</feature>
<gene>
    <name evidence="11" type="ORF">Q8A70_24920</name>
</gene>
<proteinExistence type="inferred from homology"/>
<keyword evidence="5 8" id="KW-0812">Transmembrane</keyword>
<dbReference type="Pfam" id="PF01545">
    <property type="entry name" value="Cation_efflux"/>
    <property type="match status" value="1"/>
</dbReference>
<dbReference type="InterPro" id="IPR027469">
    <property type="entry name" value="Cation_efflux_TMD_sf"/>
</dbReference>
<evidence type="ECO:0000256" key="5">
    <source>
        <dbReference type="ARBA" id="ARBA00022692"/>
    </source>
</evidence>
<dbReference type="Gene3D" id="3.30.70.1350">
    <property type="entry name" value="Cation efflux protein, cytoplasmic domain"/>
    <property type="match status" value="1"/>
</dbReference>
<comment type="similarity">
    <text evidence="2">Belongs to the cation diffusion facilitator (CDF) transporter (TC 2.A.4) family.</text>
</comment>
<dbReference type="EMBL" id="JAUYVI010000008">
    <property type="protein sequence ID" value="MDQ7250953.1"/>
    <property type="molecule type" value="Genomic_DNA"/>
</dbReference>
<feature type="transmembrane region" description="Helical" evidence="8">
    <location>
        <begin position="187"/>
        <end position="205"/>
    </location>
</feature>
<name>A0ABU0YTB2_9PROT</name>
<dbReference type="Gene3D" id="1.20.1510.10">
    <property type="entry name" value="Cation efflux protein transmembrane domain"/>
    <property type="match status" value="1"/>
</dbReference>
<evidence type="ECO:0000259" key="10">
    <source>
        <dbReference type="Pfam" id="PF16916"/>
    </source>
</evidence>
<evidence type="ECO:0000256" key="3">
    <source>
        <dbReference type="ARBA" id="ARBA00022448"/>
    </source>
</evidence>
<feature type="transmembrane region" description="Helical" evidence="8">
    <location>
        <begin position="12"/>
        <end position="34"/>
    </location>
</feature>
<feature type="transmembrane region" description="Helical" evidence="8">
    <location>
        <begin position="117"/>
        <end position="136"/>
    </location>
</feature>
<dbReference type="PANTHER" id="PTHR43840:SF41">
    <property type="entry name" value="CATION-EFFLUX PUMP FIEF"/>
    <property type="match status" value="1"/>
</dbReference>
<evidence type="ECO:0000313" key="12">
    <source>
        <dbReference type="Proteomes" id="UP001230156"/>
    </source>
</evidence>
<dbReference type="InterPro" id="IPR058533">
    <property type="entry name" value="Cation_efflux_TM"/>
</dbReference>
<dbReference type="SUPFAM" id="SSF161111">
    <property type="entry name" value="Cation efflux protein transmembrane domain-like"/>
    <property type="match status" value="1"/>
</dbReference>
<dbReference type="Pfam" id="PF16916">
    <property type="entry name" value="ZT_dimer"/>
    <property type="match status" value="1"/>
</dbReference>
<keyword evidence="4" id="KW-1003">Cell membrane</keyword>
<evidence type="ECO:0000256" key="1">
    <source>
        <dbReference type="ARBA" id="ARBA00004141"/>
    </source>
</evidence>
<dbReference type="RefSeq" id="WP_379960834.1">
    <property type="nucleotide sequence ID" value="NZ_JAUYVI010000008.1"/>
</dbReference>
<feature type="domain" description="Cation efflux protein cytoplasmic" evidence="10">
    <location>
        <begin position="214"/>
        <end position="290"/>
    </location>
</feature>
<feature type="transmembrane region" description="Helical" evidence="8">
    <location>
        <begin position="40"/>
        <end position="62"/>
    </location>
</feature>
<evidence type="ECO:0000256" key="8">
    <source>
        <dbReference type="SAM" id="Phobius"/>
    </source>
</evidence>
<feature type="domain" description="Cation efflux protein transmembrane" evidence="9">
    <location>
        <begin position="17"/>
        <end position="209"/>
    </location>
</feature>
<dbReference type="Proteomes" id="UP001230156">
    <property type="component" value="Unassembled WGS sequence"/>
</dbReference>
<dbReference type="InterPro" id="IPR002524">
    <property type="entry name" value="Cation_efflux"/>
</dbReference>
<organism evidence="11 12">
    <name type="scientific">Dongia sedimenti</name>
    <dbReference type="NCBI Taxonomy" id="3064282"/>
    <lineage>
        <taxon>Bacteria</taxon>
        <taxon>Pseudomonadati</taxon>
        <taxon>Pseudomonadota</taxon>
        <taxon>Alphaproteobacteria</taxon>
        <taxon>Rhodospirillales</taxon>
        <taxon>Dongiaceae</taxon>
        <taxon>Dongia</taxon>
    </lineage>
</organism>
<dbReference type="InterPro" id="IPR036837">
    <property type="entry name" value="Cation_efflux_CTD_sf"/>
</dbReference>
<evidence type="ECO:0000256" key="4">
    <source>
        <dbReference type="ARBA" id="ARBA00022475"/>
    </source>
</evidence>
<keyword evidence="3" id="KW-0813">Transport</keyword>
<sequence>MAVTPASARLMRAAGLASVGVAAVLIAIKLYAYVATNSVSMLSSLFDSALDLGASMVNLLAIRTAVTPADAEHRFGHGKAEPLAGLIQVAFILGSSLLLLFEVGKHFLERQAVQQETVGIFVMLISIALTMALILFQRHVIRRTDSMAVQADSAHYLSDFLANIAVIVALVLSSLFGWWWIDPLFGLLVAIFIAYTALTIGRTSLDMLMDREMDTAEREKIKAIVRDHPEVLNLHDLRTRIAGKDRFIQFHLELSPEISLKEAHRISDAVEAQVIEAFPEAEVIIHQDPYGAADRPSPRFG</sequence>
<evidence type="ECO:0000256" key="6">
    <source>
        <dbReference type="ARBA" id="ARBA00022989"/>
    </source>
</evidence>
<accession>A0ABU0YTB2</accession>
<keyword evidence="7 8" id="KW-0472">Membrane</keyword>
<keyword evidence="12" id="KW-1185">Reference proteome</keyword>
<comment type="caution">
    <text evidence="11">The sequence shown here is derived from an EMBL/GenBank/DDBJ whole genome shotgun (WGS) entry which is preliminary data.</text>
</comment>
<reference evidence="12" key="1">
    <citation type="submission" date="2023-08" db="EMBL/GenBank/DDBJ databases">
        <title>Rhodospirillaceae gen. nov., a novel taxon isolated from the Yangtze River Yuezi River estuary sludge.</title>
        <authorList>
            <person name="Ruan L."/>
        </authorList>
    </citation>
    <scope>NUCLEOTIDE SEQUENCE [LARGE SCALE GENOMIC DNA]</scope>
    <source>
        <strain evidence="12">R-7</strain>
    </source>
</reference>
<evidence type="ECO:0000313" key="11">
    <source>
        <dbReference type="EMBL" id="MDQ7250953.1"/>
    </source>
</evidence>
<dbReference type="InterPro" id="IPR027470">
    <property type="entry name" value="Cation_efflux_CTD"/>
</dbReference>
<feature type="transmembrane region" description="Helical" evidence="8">
    <location>
        <begin position="83"/>
        <end position="101"/>
    </location>
</feature>
<dbReference type="InterPro" id="IPR050291">
    <property type="entry name" value="CDF_Transporter"/>
</dbReference>
<keyword evidence="6 8" id="KW-1133">Transmembrane helix</keyword>
<dbReference type="PANTHER" id="PTHR43840">
    <property type="entry name" value="MITOCHONDRIAL METAL TRANSPORTER 1-RELATED"/>
    <property type="match status" value="1"/>
</dbReference>
<evidence type="ECO:0000256" key="7">
    <source>
        <dbReference type="ARBA" id="ARBA00023136"/>
    </source>
</evidence>
<protein>
    <submittedName>
        <fullName evidence="11">Cation diffusion facilitator family transporter</fullName>
    </submittedName>
</protein>
<evidence type="ECO:0000259" key="9">
    <source>
        <dbReference type="Pfam" id="PF01545"/>
    </source>
</evidence>
<comment type="subcellular location">
    <subcellularLocation>
        <location evidence="1">Membrane</location>
        <topology evidence="1">Multi-pass membrane protein</topology>
    </subcellularLocation>
</comment>